<keyword evidence="5 12" id="KW-0349">Heme</keyword>
<keyword evidence="4 12" id="KW-1003">Cell membrane</keyword>
<dbReference type="GO" id="GO:0005886">
    <property type="term" value="C:plasma membrane"/>
    <property type="evidence" value="ECO:0007669"/>
    <property type="project" value="UniProtKB-SubCell"/>
</dbReference>
<organism evidence="13 14">
    <name type="scientific">Actinomadura rubrobrunea</name>
    <dbReference type="NCBI Taxonomy" id="115335"/>
    <lineage>
        <taxon>Bacteria</taxon>
        <taxon>Bacillati</taxon>
        <taxon>Actinomycetota</taxon>
        <taxon>Actinomycetes</taxon>
        <taxon>Streptosporangiales</taxon>
        <taxon>Thermomonosporaceae</taxon>
        <taxon>Actinomadura</taxon>
    </lineage>
</organism>
<keyword evidence="8 12" id="KW-0249">Electron transport</keyword>
<proteinExistence type="inferred from homology"/>
<feature type="transmembrane region" description="Helical" evidence="12">
    <location>
        <begin position="118"/>
        <end position="141"/>
    </location>
</feature>
<feature type="transmembrane region" description="Helical" evidence="12">
    <location>
        <begin position="206"/>
        <end position="225"/>
    </location>
</feature>
<dbReference type="GO" id="GO:0009055">
    <property type="term" value="F:electron transfer activity"/>
    <property type="evidence" value="ECO:0007669"/>
    <property type="project" value="UniProtKB-UniRule"/>
</dbReference>
<dbReference type="GO" id="GO:0046872">
    <property type="term" value="F:metal ion binding"/>
    <property type="evidence" value="ECO:0007669"/>
    <property type="project" value="UniProtKB-UniRule"/>
</dbReference>
<evidence type="ECO:0000256" key="2">
    <source>
        <dbReference type="ARBA" id="ARBA00009819"/>
    </source>
</evidence>
<dbReference type="InterPro" id="IPR002585">
    <property type="entry name" value="Cyt-d_ubiquinol_oxidase_su_1"/>
</dbReference>
<accession>A0A9W6PTZ3</accession>
<evidence type="ECO:0000313" key="14">
    <source>
        <dbReference type="Proteomes" id="UP001165124"/>
    </source>
</evidence>
<evidence type="ECO:0000256" key="12">
    <source>
        <dbReference type="PIRNR" id="PIRNR006446"/>
    </source>
</evidence>
<keyword evidence="10 12" id="KW-0408">Iron</keyword>
<evidence type="ECO:0000256" key="10">
    <source>
        <dbReference type="ARBA" id="ARBA00023004"/>
    </source>
</evidence>
<reference evidence="13" key="1">
    <citation type="submission" date="2023-02" db="EMBL/GenBank/DDBJ databases">
        <title>Actinomadura rubrobrunea NBRC 14622.</title>
        <authorList>
            <person name="Ichikawa N."/>
            <person name="Sato H."/>
            <person name="Tonouchi N."/>
        </authorList>
    </citation>
    <scope>NUCLEOTIDE SEQUENCE</scope>
    <source>
        <strain evidence="13">NBRC 14622</strain>
    </source>
</reference>
<evidence type="ECO:0000313" key="13">
    <source>
        <dbReference type="EMBL" id="GLW63690.1"/>
    </source>
</evidence>
<evidence type="ECO:0000256" key="3">
    <source>
        <dbReference type="ARBA" id="ARBA00022448"/>
    </source>
</evidence>
<feature type="transmembrane region" description="Helical" evidence="12">
    <location>
        <begin position="310"/>
        <end position="330"/>
    </location>
</feature>
<keyword evidence="11 12" id="KW-0472">Membrane</keyword>
<feature type="transmembrane region" description="Helical" evidence="12">
    <location>
        <begin position="342"/>
        <end position="363"/>
    </location>
</feature>
<dbReference type="Pfam" id="PF01654">
    <property type="entry name" value="Cyt_bd_oxida_I"/>
    <property type="match status" value="1"/>
</dbReference>
<dbReference type="GO" id="GO:0019646">
    <property type="term" value="P:aerobic electron transport chain"/>
    <property type="evidence" value="ECO:0007669"/>
    <property type="project" value="InterPro"/>
</dbReference>
<comment type="subcellular location">
    <subcellularLocation>
        <location evidence="1">Cell membrane</location>
        <topology evidence="1">Multi-pass membrane protein</topology>
    </subcellularLocation>
</comment>
<dbReference type="PANTHER" id="PTHR30365:SF14">
    <property type="entry name" value="CYTOCHROME BD MENAQUINOL OXIDASE SUBUNIT I-RELATED"/>
    <property type="match status" value="1"/>
</dbReference>
<protein>
    <submittedName>
        <fullName evidence="13">Cytochrome ubiquinol oxidase subunit I</fullName>
    </submittedName>
</protein>
<feature type="transmembrane region" description="Helical" evidence="12">
    <location>
        <begin position="390"/>
        <end position="412"/>
    </location>
</feature>
<keyword evidence="3 12" id="KW-0813">Transport</keyword>
<dbReference type="GO" id="GO:0070069">
    <property type="term" value="C:cytochrome complex"/>
    <property type="evidence" value="ECO:0007669"/>
    <property type="project" value="UniProtKB-UniRule"/>
</dbReference>
<keyword evidence="14" id="KW-1185">Reference proteome</keyword>
<gene>
    <name evidence="13" type="ORF">Arub01_19340</name>
</gene>
<feature type="transmembrane region" description="Helical" evidence="12">
    <location>
        <begin position="84"/>
        <end position="106"/>
    </location>
</feature>
<dbReference type="Proteomes" id="UP001165124">
    <property type="component" value="Unassembled WGS sequence"/>
</dbReference>
<comment type="similarity">
    <text evidence="2 12">Belongs to the cytochrome ubiquinol oxidase subunit 1 family.</text>
</comment>
<evidence type="ECO:0000256" key="8">
    <source>
        <dbReference type="ARBA" id="ARBA00022982"/>
    </source>
</evidence>
<evidence type="ECO:0000256" key="11">
    <source>
        <dbReference type="ARBA" id="ARBA00023136"/>
    </source>
</evidence>
<feature type="transmembrane region" description="Helical" evidence="12">
    <location>
        <begin position="50"/>
        <end position="72"/>
    </location>
</feature>
<dbReference type="AlphaFoldDB" id="A0A9W6PTZ3"/>
<dbReference type="EMBL" id="BSRZ01000003">
    <property type="protein sequence ID" value="GLW63690.1"/>
    <property type="molecule type" value="Genomic_DNA"/>
</dbReference>
<evidence type="ECO:0000256" key="5">
    <source>
        <dbReference type="ARBA" id="ARBA00022617"/>
    </source>
</evidence>
<sequence>MQMAISLGWHIILACFGVGMPALTVFAQWRGLRTGDEAYERLAHRWAKAMGVLFAVGAVSGTILSFEMGLLWPGLMATYGQVIGLPFALEGFAFFIEAVFLGIYLYAWNRLPPRLHLLTGLPVCVAGVASAFFVVSVNAWMNQPRGFDLTNGTVTGVRPWEAMFNPATPLQTVHMILAAFMVAGFGIAAVYAAAMLRGRRDRYHRIGLLLPFTAAAAITPVQIVIGDSLARFLAHHQPTKLAAMEGLNRTSSHVDLSLGGVYLDGRLRYALHIPDALSILVGFRPSTVVQGLDAVPAADRPPVTPVHLCFQVMVAIGLGLLLLGLWLGLTWWRRRDLPRSRWFLRLTVLSGPAAVVALETGWITTEVGRQPWVVWRHLRTADAVNPAPGLWAGLVVVLAVYVVLTVATVYVLNRLRTQRVTAPQEGWAEEFAP</sequence>
<dbReference type="GO" id="GO:0016682">
    <property type="term" value="F:oxidoreductase activity, acting on diphenols and related substances as donors, oxygen as acceptor"/>
    <property type="evidence" value="ECO:0007669"/>
    <property type="project" value="TreeGrafter"/>
</dbReference>
<keyword evidence="7 12" id="KW-0479">Metal-binding</keyword>
<feature type="transmembrane region" description="Helical" evidence="12">
    <location>
        <begin position="173"/>
        <end position="194"/>
    </location>
</feature>
<feature type="transmembrane region" description="Helical" evidence="12">
    <location>
        <begin position="6"/>
        <end position="29"/>
    </location>
</feature>
<comment type="caution">
    <text evidence="13">The sequence shown here is derived from an EMBL/GenBank/DDBJ whole genome shotgun (WGS) entry which is preliminary data.</text>
</comment>
<dbReference type="GO" id="GO:0020037">
    <property type="term" value="F:heme binding"/>
    <property type="evidence" value="ECO:0007669"/>
    <property type="project" value="TreeGrafter"/>
</dbReference>
<keyword evidence="9 12" id="KW-1133">Transmembrane helix</keyword>
<dbReference type="PIRSF" id="PIRSF006446">
    <property type="entry name" value="Cyt_quinol_oxidase_1"/>
    <property type="match status" value="1"/>
</dbReference>
<evidence type="ECO:0000256" key="1">
    <source>
        <dbReference type="ARBA" id="ARBA00004651"/>
    </source>
</evidence>
<evidence type="ECO:0000256" key="6">
    <source>
        <dbReference type="ARBA" id="ARBA00022692"/>
    </source>
</evidence>
<evidence type="ECO:0000256" key="7">
    <source>
        <dbReference type="ARBA" id="ARBA00022723"/>
    </source>
</evidence>
<name>A0A9W6PTZ3_9ACTN</name>
<dbReference type="PANTHER" id="PTHR30365">
    <property type="entry name" value="CYTOCHROME D UBIQUINOL OXIDASE"/>
    <property type="match status" value="1"/>
</dbReference>
<evidence type="ECO:0000256" key="9">
    <source>
        <dbReference type="ARBA" id="ARBA00022989"/>
    </source>
</evidence>
<evidence type="ECO:0000256" key="4">
    <source>
        <dbReference type="ARBA" id="ARBA00022475"/>
    </source>
</evidence>
<keyword evidence="6 12" id="KW-0812">Transmembrane</keyword>